<reference evidence="2 3" key="1">
    <citation type="submission" date="2019-03" db="EMBL/GenBank/DDBJ databases">
        <title>Draft genome sequences of novel Actinobacteria.</title>
        <authorList>
            <person name="Sahin N."/>
            <person name="Ay H."/>
            <person name="Saygin H."/>
        </authorList>
    </citation>
    <scope>NUCLEOTIDE SEQUENCE [LARGE SCALE GENOMIC DNA]</scope>
    <source>
        <strain evidence="2 3">JCM 30547</strain>
    </source>
</reference>
<protein>
    <recommendedName>
        <fullName evidence="4">DUF3137 domain-containing protein</fullName>
    </recommendedName>
</protein>
<dbReference type="Proteomes" id="UP000295075">
    <property type="component" value="Unassembled WGS sequence"/>
</dbReference>
<keyword evidence="1" id="KW-0472">Membrane</keyword>
<dbReference type="RefSeq" id="WP_132415022.1">
    <property type="nucleotide sequence ID" value="NZ_SMKA01000335.1"/>
</dbReference>
<evidence type="ECO:0000313" key="3">
    <source>
        <dbReference type="Proteomes" id="UP000295075"/>
    </source>
</evidence>
<feature type="transmembrane region" description="Helical" evidence="1">
    <location>
        <begin position="6"/>
        <end position="27"/>
    </location>
</feature>
<comment type="caution">
    <text evidence="2">The sequence shown here is derived from an EMBL/GenBank/DDBJ whole genome shotgun (WGS) entry which is preliminary data.</text>
</comment>
<evidence type="ECO:0008006" key="4">
    <source>
        <dbReference type="Google" id="ProtNLM"/>
    </source>
</evidence>
<evidence type="ECO:0000313" key="2">
    <source>
        <dbReference type="EMBL" id="TDC15606.1"/>
    </source>
</evidence>
<name>A0A4V6PA36_9ACTN</name>
<sequence length="216" mass="24345">MSAEEFGRAAVLVILLLATVFVGVVLVDGYRRRRRALVYRAALMAWNGWSPAPPDPRLVAFGTLLGLQGQPTQMFTGDFRGRRLFILYYEFGSTEESPEACLIALRLPGALPPLTVSEDVPMERVLGEDIELESQAFNDKFRVQGYTRRFASAVLQPRLMEWMLLNPLRWHVAGNMLVTWGHHELTGAEITARLETLAGVIDRIPPFVFRDNWATS</sequence>
<keyword evidence="1" id="KW-1133">Transmembrane helix</keyword>
<evidence type="ECO:0000256" key="1">
    <source>
        <dbReference type="SAM" id="Phobius"/>
    </source>
</evidence>
<dbReference type="EMBL" id="SMKA01000335">
    <property type="protein sequence ID" value="TDC15606.1"/>
    <property type="molecule type" value="Genomic_DNA"/>
</dbReference>
<dbReference type="AlphaFoldDB" id="A0A4V6PA36"/>
<dbReference type="OrthoDB" id="190895at2"/>
<gene>
    <name evidence="2" type="ORF">E1261_40270</name>
</gene>
<accession>A0A4V6PA36</accession>
<keyword evidence="3" id="KW-1185">Reference proteome</keyword>
<proteinExistence type="predicted"/>
<organism evidence="2 3">
    <name type="scientific">Kribbella albertanoniae</name>
    <dbReference type="NCBI Taxonomy" id="1266829"/>
    <lineage>
        <taxon>Bacteria</taxon>
        <taxon>Bacillati</taxon>
        <taxon>Actinomycetota</taxon>
        <taxon>Actinomycetes</taxon>
        <taxon>Propionibacteriales</taxon>
        <taxon>Kribbellaceae</taxon>
        <taxon>Kribbella</taxon>
    </lineage>
</organism>
<keyword evidence="1" id="KW-0812">Transmembrane</keyword>